<accession>A0A7Y4IKG5</accession>
<dbReference type="RefSeq" id="WP_171442914.1">
    <property type="nucleotide sequence ID" value="NZ_JABFNS010000069.1"/>
</dbReference>
<dbReference type="AlphaFoldDB" id="A0A7Y4IKG5"/>
<reference evidence="2 3" key="1">
    <citation type="submission" date="2020-05" db="EMBL/GenBank/DDBJ databases">
        <authorList>
            <person name="Whitworth D."/>
        </authorList>
    </citation>
    <scope>NUCLEOTIDE SEQUENCE [LARGE SCALE GENOMIC DNA]</scope>
    <source>
        <strain evidence="2 3">AM005</strain>
    </source>
</reference>
<name>A0A7Y4IKG5_MYXXA</name>
<proteinExistence type="predicted"/>
<feature type="domain" description="DUF4340" evidence="1">
    <location>
        <begin position="80"/>
        <end position="259"/>
    </location>
</feature>
<dbReference type="EMBL" id="JABFNT010000067">
    <property type="protein sequence ID" value="NOJ80781.1"/>
    <property type="molecule type" value="Genomic_DNA"/>
</dbReference>
<gene>
    <name evidence="2" type="ORF">HNV28_21040</name>
</gene>
<dbReference type="Pfam" id="PF14238">
    <property type="entry name" value="DUF4340"/>
    <property type="match status" value="2"/>
</dbReference>
<dbReference type="InterPro" id="IPR025641">
    <property type="entry name" value="DUF4340"/>
</dbReference>
<sequence>MKKALVIVVGAAVLLLVFMFVAGEQPPGQPEASGGGRQLDLSGFDPARVSGLELSGVRRATLQRDGSGWTVADPGSPESRFLADEAMVKGALESLSRVAGAKFVTGEAGRLNEFWLDDARGLKVRILQEGRPPLELVLGKDGASNGGTYVRKAANADVFEHPTLLGWLWRRRVMDWRDARLVRGAPGDITQLVFRVGDEAPVTVTSSGAPGGWRLAEGTQVPEGFRFSSHVVEQVVRDLLEVEAQDVLAGEAATEAKAALAQAHDAVEARLKNGKTVVLRLSRAAESKDTVFVQLEGDARVYEVSAVAASQVRKRLVDFRDLLLLRFALEKVNQVRIQAGDTTVVVVKEAQGWVLREPQSPPESFRFDASQVETHLIWLQRLEASRLLYAAGQDAQAGLSPPVASVEVSEEGGAVQTLWLGNAVPDAPAGYPEVYARGSRDGFTYAVEDKARAWLSRGLTLFSGP</sequence>
<evidence type="ECO:0000259" key="1">
    <source>
        <dbReference type="Pfam" id="PF14238"/>
    </source>
</evidence>
<evidence type="ECO:0000313" key="2">
    <source>
        <dbReference type="EMBL" id="NOJ80781.1"/>
    </source>
</evidence>
<comment type="caution">
    <text evidence="2">The sequence shown here is derived from an EMBL/GenBank/DDBJ whole genome shotgun (WGS) entry which is preliminary data.</text>
</comment>
<evidence type="ECO:0000313" key="3">
    <source>
        <dbReference type="Proteomes" id="UP000533080"/>
    </source>
</evidence>
<feature type="domain" description="DUF4340" evidence="1">
    <location>
        <begin position="269"/>
        <end position="401"/>
    </location>
</feature>
<protein>
    <submittedName>
        <fullName evidence="2">DUF4340 domain-containing protein</fullName>
    </submittedName>
</protein>
<dbReference type="Proteomes" id="UP000533080">
    <property type="component" value="Unassembled WGS sequence"/>
</dbReference>
<organism evidence="2 3">
    <name type="scientific">Myxococcus xanthus</name>
    <dbReference type="NCBI Taxonomy" id="34"/>
    <lineage>
        <taxon>Bacteria</taxon>
        <taxon>Pseudomonadati</taxon>
        <taxon>Myxococcota</taxon>
        <taxon>Myxococcia</taxon>
        <taxon>Myxococcales</taxon>
        <taxon>Cystobacterineae</taxon>
        <taxon>Myxococcaceae</taxon>
        <taxon>Myxococcus</taxon>
    </lineage>
</organism>